<evidence type="ECO:0000313" key="2">
    <source>
        <dbReference type="EMBL" id="KAJ0967983.1"/>
    </source>
</evidence>
<gene>
    <name evidence="2" type="ORF">J5N97_024900</name>
</gene>
<name>A0A9D5H9H7_9LILI</name>
<dbReference type="PANTHER" id="PTHR21450">
    <property type="entry name" value="PROTEIN ALTERED PHOSPHATE STARVATION RESPONSE 1"/>
    <property type="match status" value="1"/>
</dbReference>
<dbReference type="EMBL" id="JAGGNH010000007">
    <property type="protein sequence ID" value="KAJ0967983.1"/>
    <property type="molecule type" value="Genomic_DNA"/>
</dbReference>
<accession>A0A9D5H9H7</accession>
<reference evidence="2" key="1">
    <citation type="submission" date="2021-03" db="EMBL/GenBank/DDBJ databases">
        <authorList>
            <person name="Li Z."/>
            <person name="Yang C."/>
        </authorList>
    </citation>
    <scope>NUCLEOTIDE SEQUENCE</scope>
    <source>
        <strain evidence="2">Dzin_1.0</strain>
        <tissue evidence="2">Leaf</tissue>
    </source>
</reference>
<dbReference type="PANTHER" id="PTHR21450:SF23">
    <property type="entry name" value="PROTEIN ALTERED PHOSPHATE STARVATION RESPONSE 1"/>
    <property type="match status" value="1"/>
</dbReference>
<organism evidence="2 3">
    <name type="scientific">Dioscorea zingiberensis</name>
    <dbReference type="NCBI Taxonomy" id="325984"/>
    <lineage>
        <taxon>Eukaryota</taxon>
        <taxon>Viridiplantae</taxon>
        <taxon>Streptophyta</taxon>
        <taxon>Embryophyta</taxon>
        <taxon>Tracheophyta</taxon>
        <taxon>Spermatophyta</taxon>
        <taxon>Magnoliopsida</taxon>
        <taxon>Liliopsida</taxon>
        <taxon>Dioscoreales</taxon>
        <taxon>Dioscoreaceae</taxon>
        <taxon>Dioscorea</taxon>
    </lineage>
</organism>
<sequence>MLPPPRLCSSLLLPPPRLRIAWHRSPSSQSSSSYRSYLASSSNSTSWTESKSDVFDDYGGMESGSHSQTLGRLYAWEKKLYEEVKLVANLESNARVS</sequence>
<dbReference type="Proteomes" id="UP001085076">
    <property type="component" value="Miscellaneous, Linkage group lg07"/>
</dbReference>
<dbReference type="Pfam" id="PF04782">
    <property type="entry name" value="DUF632"/>
    <property type="match status" value="1"/>
</dbReference>
<comment type="caution">
    <text evidence="2">The sequence shown here is derived from an EMBL/GenBank/DDBJ whole genome shotgun (WGS) entry which is preliminary data.</text>
</comment>
<feature type="domain" description="DUF632" evidence="1">
    <location>
        <begin position="20"/>
        <end position="85"/>
    </location>
</feature>
<dbReference type="AlphaFoldDB" id="A0A9D5H9H7"/>
<dbReference type="OrthoDB" id="1930876at2759"/>
<proteinExistence type="predicted"/>
<dbReference type="InterPro" id="IPR006867">
    <property type="entry name" value="DUF632"/>
</dbReference>
<keyword evidence="3" id="KW-1185">Reference proteome</keyword>
<evidence type="ECO:0000259" key="1">
    <source>
        <dbReference type="Pfam" id="PF04782"/>
    </source>
</evidence>
<reference evidence="2" key="2">
    <citation type="journal article" date="2022" name="Hortic Res">
        <title>The genome of Dioscorea zingiberensis sheds light on the biosynthesis, origin and evolution of the medicinally important diosgenin saponins.</title>
        <authorList>
            <person name="Li Y."/>
            <person name="Tan C."/>
            <person name="Li Z."/>
            <person name="Guo J."/>
            <person name="Li S."/>
            <person name="Chen X."/>
            <person name="Wang C."/>
            <person name="Dai X."/>
            <person name="Yang H."/>
            <person name="Song W."/>
            <person name="Hou L."/>
            <person name="Xu J."/>
            <person name="Tong Z."/>
            <person name="Xu A."/>
            <person name="Yuan X."/>
            <person name="Wang W."/>
            <person name="Yang Q."/>
            <person name="Chen L."/>
            <person name="Sun Z."/>
            <person name="Wang K."/>
            <person name="Pan B."/>
            <person name="Chen J."/>
            <person name="Bao Y."/>
            <person name="Liu F."/>
            <person name="Qi X."/>
            <person name="Gang D.R."/>
            <person name="Wen J."/>
            <person name="Li J."/>
        </authorList>
    </citation>
    <scope>NUCLEOTIDE SEQUENCE</scope>
    <source>
        <strain evidence="2">Dzin_1.0</strain>
    </source>
</reference>
<evidence type="ECO:0000313" key="3">
    <source>
        <dbReference type="Proteomes" id="UP001085076"/>
    </source>
</evidence>
<protein>
    <recommendedName>
        <fullName evidence="1">DUF632 domain-containing protein</fullName>
    </recommendedName>
</protein>